<proteinExistence type="predicted"/>
<dbReference type="InterPro" id="IPR011333">
    <property type="entry name" value="SKP1/BTB/POZ_sf"/>
</dbReference>
<evidence type="ECO:0000256" key="1">
    <source>
        <dbReference type="ARBA" id="ARBA00022441"/>
    </source>
</evidence>
<dbReference type="InterPro" id="IPR015915">
    <property type="entry name" value="Kelch-typ_b-propeller"/>
</dbReference>
<dbReference type="SUPFAM" id="SSF54695">
    <property type="entry name" value="POZ domain"/>
    <property type="match status" value="1"/>
</dbReference>
<dbReference type="SMART" id="SM00612">
    <property type="entry name" value="Kelch"/>
    <property type="match status" value="5"/>
</dbReference>
<protein>
    <recommendedName>
        <fullName evidence="3">BTB domain-containing protein</fullName>
    </recommendedName>
</protein>
<dbReference type="Pfam" id="PF00651">
    <property type="entry name" value="BTB"/>
    <property type="match status" value="1"/>
</dbReference>
<dbReference type="Gene3D" id="3.30.710.10">
    <property type="entry name" value="Potassium Channel Kv1.1, Chain A"/>
    <property type="match status" value="1"/>
</dbReference>
<evidence type="ECO:0000313" key="4">
    <source>
        <dbReference type="EMBL" id="KAA8578842.1"/>
    </source>
</evidence>
<organism evidence="4 5">
    <name type="scientific">Etheostoma spectabile</name>
    <name type="common">orangethroat darter</name>
    <dbReference type="NCBI Taxonomy" id="54343"/>
    <lineage>
        <taxon>Eukaryota</taxon>
        <taxon>Metazoa</taxon>
        <taxon>Chordata</taxon>
        <taxon>Craniata</taxon>
        <taxon>Vertebrata</taxon>
        <taxon>Euteleostomi</taxon>
        <taxon>Actinopterygii</taxon>
        <taxon>Neopterygii</taxon>
        <taxon>Teleostei</taxon>
        <taxon>Neoteleostei</taxon>
        <taxon>Acanthomorphata</taxon>
        <taxon>Eupercaria</taxon>
        <taxon>Perciformes</taxon>
        <taxon>Percoidei</taxon>
        <taxon>Percidae</taxon>
        <taxon>Etheostomatinae</taxon>
        <taxon>Etheostoma</taxon>
    </lineage>
</organism>
<name>A0A5J5CAT8_9PERO</name>
<dbReference type="FunFam" id="1.25.40.420:FF:000001">
    <property type="entry name" value="Kelch-like family member 12"/>
    <property type="match status" value="1"/>
</dbReference>
<dbReference type="Proteomes" id="UP000327493">
    <property type="component" value="Unassembled WGS sequence"/>
</dbReference>
<dbReference type="PIRSF" id="PIRSF037037">
    <property type="entry name" value="Kelch-like_protein_gigaxonin"/>
    <property type="match status" value="1"/>
</dbReference>
<feature type="domain" description="BTB" evidence="3">
    <location>
        <begin position="21"/>
        <end position="88"/>
    </location>
</feature>
<keyword evidence="5" id="KW-1185">Reference proteome</keyword>
<evidence type="ECO:0000259" key="3">
    <source>
        <dbReference type="PROSITE" id="PS50097"/>
    </source>
</evidence>
<dbReference type="SUPFAM" id="SSF50965">
    <property type="entry name" value="Galactose oxidase, central domain"/>
    <property type="match status" value="1"/>
</dbReference>
<dbReference type="Gene3D" id="1.25.40.420">
    <property type="match status" value="1"/>
</dbReference>
<dbReference type="AlphaFoldDB" id="A0A5J5CAT8"/>
<dbReference type="PROSITE" id="PS50097">
    <property type="entry name" value="BTB"/>
    <property type="match status" value="1"/>
</dbReference>
<gene>
    <name evidence="4" type="ORF">FQN60_000051</name>
</gene>
<dbReference type="Gene3D" id="2.120.10.80">
    <property type="entry name" value="Kelch-type beta propeller"/>
    <property type="match status" value="2"/>
</dbReference>
<evidence type="ECO:0000313" key="5">
    <source>
        <dbReference type="Proteomes" id="UP000327493"/>
    </source>
</evidence>
<dbReference type="Pfam" id="PF24681">
    <property type="entry name" value="Kelch_KLHDC2_KLHL20_DRC7"/>
    <property type="match status" value="1"/>
</dbReference>
<dbReference type="InterPro" id="IPR011705">
    <property type="entry name" value="BACK"/>
</dbReference>
<dbReference type="SMART" id="SM00875">
    <property type="entry name" value="BACK"/>
    <property type="match status" value="1"/>
</dbReference>
<dbReference type="SMART" id="SM00225">
    <property type="entry name" value="BTB"/>
    <property type="match status" value="1"/>
</dbReference>
<dbReference type="InterPro" id="IPR017096">
    <property type="entry name" value="BTB-kelch_protein"/>
</dbReference>
<reference evidence="4 5" key="1">
    <citation type="submission" date="2019-08" db="EMBL/GenBank/DDBJ databases">
        <title>A chromosome-level genome assembly, high-density linkage maps, and genome scans reveal the genomic architecture of hybrid incompatibilities underlying speciation via character displacement in darters (Percidae: Etheostominae).</title>
        <authorList>
            <person name="Moran R.L."/>
            <person name="Catchen J.M."/>
            <person name="Fuller R.C."/>
        </authorList>
    </citation>
    <scope>NUCLEOTIDE SEQUENCE [LARGE SCALE GENOMIC DNA]</scope>
    <source>
        <strain evidence="4">EspeVRDwgs_2016</strain>
        <tissue evidence="4">Muscle</tissue>
    </source>
</reference>
<dbReference type="InterPro" id="IPR000210">
    <property type="entry name" value="BTB/POZ_dom"/>
</dbReference>
<keyword evidence="1" id="KW-0880">Kelch repeat</keyword>
<dbReference type="Pfam" id="PF07707">
    <property type="entry name" value="BACK"/>
    <property type="match status" value="1"/>
</dbReference>
<evidence type="ECO:0000256" key="2">
    <source>
        <dbReference type="ARBA" id="ARBA00022737"/>
    </source>
</evidence>
<dbReference type="InterPro" id="IPR011043">
    <property type="entry name" value="Gal_Oxase/kelch_b-propeller"/>
</dbReference>
<comment type="caution">
    <text evidence="4">The sequence shown here is derived from an EMBL/GenBank/DDBJ whole genome shotgun (WGS) entry which is preliminary data.</text>
</comment>
<keyword evidence="2" id="KW-0677">Repeat</keyword>
<dbReference type="PANTHER" id="PTHR24412">
    <property type="entry name" value="KELCH PROTEIN"/>
    <property type="match status" value="1"/>
</dbReference>
<dbReference type="InterPro" id="IPR006652">
    <property type="entry name" value="Kelch_1"/>
</dbReference>
<dbReference type="PANTHER" id="PTHR24412:SF172">
    <property type="entry name" value="KELCH-LIKE PROTEIN 10"/>
    <property type="match status" value="1"/>
</dbReference>
<sequence>MSTFFFSDNTVNELRLEGQLCDAVLTVDDVEFNVHRIILCNCGSYFRDLFRSKSSTSGQQVYSFSQVSPSIMHLIVDYAYTGSVVVTEENVLELLAGADFFRVQGIMEACCHFLEQHLSSKTCVHIWRLADTHRCPDLRNKAYLHMLHHFKEVAGFSLKFLQLSVEQLVDLIKMDELNVRQESTVFEAIIQWIAFAPEERSCHMTTLLSKVRLLLMSTEYLMNTVIPNPHVTRSPLCTKMVTQAMKTLRESGKRRPLQRPRLPPVVLFAIAGWANNCPTNRIEVYNARADRWARAVSEEAPRAFYGCVFLGGFVYCVGGYDGLRYLSSVRKLDLAARTWHNAGPMHAARCYVGVVALGGCVYALGGCDGNDKLKSVERYRPDVGQWTRERPSVECRVLHPRRRPVDADRLHGDRIGGYRNRSHTSRVLAYDPLSDRWSAAAPMISPRSSFGVAVLEDQLYVAGGFDDHGTLSEVERFDEKADRWHPVRGMKVPRSGLSCCVKPSLSDINPQNNNKRLLLRRGTSPFTTSRGLRVNSVAQLLRYKALGQSRAGNHPADDVGRFWHRDEGFTTTIKQLPITNEWQRLEPPWSPPQGCQNRPKCLWFG</sequence>
<accession>A0A5J5CAT8</accession>
<dbReference type="EMBL" id="VOFY01000077">
    <property type="protein sequence ID" value="KAA8578842.1"/>
    <property type="molecule type" value="Genomic_DNA"/>
</dbReference>